<dbReference type="EMBL" id="MU858230">
    <property type="protein sequence ID" value="KAK4208764.1"/>
    <property type="molecule type" value="Genomic_DNA"/>
</dbReference>
<accession>A0AAN7B3D0</accession>
<protein>
    <recommendedName>
        <fullName evidence="2">SnoaL-like domain-containing protein</fullName>
    </recommendedName>
</protein>
<feature type="signal peptide" evidence="1">
    <location>
        <begin position="1"/>
        <end position="19"/>
    </location>
</feature>
<evidence type="ECO:0000259" key="2">
    <source>
        <dbReference type="Pfam" id="PF13577"/>
    </source>
</evidence>
<proteinExistence type="predicted"/>
<dbReference type="InterPro" id="IPR037401">
    <property type="entry name" value="SnoaL-like"/>
</dbReference>
<feature type="chain" id="PRO_5042856740" description="SnoaL-like domain-containing protein" evidence="1">
    <location>
        <begin position="20"/>
        <end position="807"/>
    </location>
</feature>
<name>A0AAN7B3D0_9PEZI</name>
<dbReference type="AlphaFoldDB" id="A0AAN7B3D0"/>
<organism evidence="3 4">
    <name type="scientific">Rhypophila decipiens</name>
    <dbReference type="NCBI Taxonomy" id="261697"/>
    <lineage>
        <taxon>Eukaryota</taxon>
        <taxon>Fungi</taxon>
        <taxon>Dikarya</taxon>
        <taxon>Ascomycota</taxon>
        <taxon>Pezizomycotina</taxon>
        <taxon>Sordariomycetes</taxon>
        <taxon>Sordariomycetidae</taxon>
        <taxon>Sordariales</taxon>
        <taxon>Naviculisporaceae</taxon>
        <taxon>Rhypophila</taxon>
    </lineage>
</organism>
<reference evidence="3" key="1">
    <citation type="journal article" date="2023" name="Mol. Phylogenet. Evol.">
        <title>Genome-scale phylogeny and comparative genomics of the fungal order Sordariales.</title>
        <authorList>
            <person name="Hensen N."/>
            <person name="Bonometti L."/>
            <person name="Westerberg I."/>
            <person name="Brannstrom I.O."/>
            <person name="Guillou S."/>
            <person name="Cros-Aarteil S."/>
            <person name="Calhoun S."/>
            <person name="Haridas S."/>
            <person name="Kuo A."/>
            <person name="Mondo S."/>
            <person name="Pangilinan J."/>
            <person name="Riley R."/>
            <person name="LaButti K."/>
            <person name="Andreopoulos B."/>
            <person name="Lipzen A."/>
            <person name="Chen C."/>
            <person name="Yan M."/>
            <person name="Daum C."/>
            <person name="Ng V."/>
            <person name="Clum A."/>
            <person name="Steindorff A."/>
            <person name="Ohm R.A."/>
            <person name="Martin F."/>
            <person name="Silar P."/>
            <person name="Natvig D.O."/>
            <person name="Lalanne C."/>
            <person name="Gautier V."/>
            <person name="Ament-Velasquez S.L."/>
            <person name="Kruys A."/>
            <person name="Hutchinson M.I."/>
            <person name="Powell A.J."/>
            <person name="Barry K."/>
            <person name="Miller A.N."/>
            <person name="Grigoriev I.V."/>
            <person name="Debuchy R."/>
            <person name="Gladieux P."/>
            <person name="Hiltunen Thoren M."/>
            <person name="Johannesson H."/>
        </authorList>
    </citation>
    <scope>NUCLEOTIDE SEQUENCE</scope>
    <source>
        <strain evidence="3">PSN293</strain>
    </source>
</reference>
<dbReference type="SUPFAM" id="SSF54427">
    <property type="entry name" value="NTF2-like"/>
    <property type="match status" value="2"/>
</dbReference>
<reference evidence="3" key="2">
    <citation type="submission" date="2023-05" db="EMBL/GenBank/DDBJ databases">
        <authorList>
            <consortium name="Lawrence Berkeley National Laboratory"/>
            <person name="Steindorff A."/>
            <person name="Hensen N."/>
            <person name="Bonometti L."/>
            <person name="Westerberg I."/>
            <person name="Brannstrom I.O."/>
            <person name="Guillou S."/>
            <person name="Cros-Aarteil S."/>
            <person name="Calhoun S."/>
            <person name="Haridas S."/>
            <person name="Kuo A."/>
            <person name="Mondo S."/>
            <person name="Pangilinan J."/>
            <person name="Riley R."/>
            <person name="Labutti K."/>
            <person name="Andreopoulos B."/>
            <person name="Lipzen A."/>
            <person name="Chen C."/>
            <person name="Yanf M."/>
            <person name="Daum C."/>
            <person name="Ng V."/>
            <person name="Clum A."/>
            <person name="Ohm R."/>
            <person name="Martin F."/>
            <person name="Silar P."/>
            <person name="Natvig D."/>
            <person name="Lalanne C."/>
            <person name="Gautier V."/>
            <person name="Ament-Velasquez S.L."/>
            <person name="Kruys A."/>
            <person name="Hutchinson M.I."/>
            <person name="Powell A.J."/>
            <person name="Barry K."/>
            <person name="Miller A.N."/>
            <person name="Grigoriev I.V."/>
            <person name="Debuchy R."/>
            <person name="Gladieux P."/>
            <person name="Thoren M.H."/>
            <person name="Johannesson H."/>
        </authorList>
    </citation>
    <scope>NUCLEOTIDE SEQUENCE</scope>
    <source>
        <strain evidence="3">PSN293</strain>
    </source>
</reference>
<dbReference type="Pfam" id="PF13577">
    <property type="entry name" value="SnoaL_4"/>
    <property type="match status" value="2"/>
</dbReference>
<feature type="domain" description="SnoaL-like" evidence="2">
    <location>
        <begin position="34"/>
        <end position="173"/>
    </location>
</feature>
<keyword evidence="1" id="KW-0732">Signal</keyword>
<dbReference type="InterPro" id="IPR032710">
    <property type="entry name" value="NTF2-like_dom_sf"/>
</dbReference>
<dbReference type="Gene3D" id="3.10.450.50">
    <property type="match status" value="2"/>
</dbReference>
<feature type="domain" description="SnoaL-like" evidence="2">
    <location>
        <begin position="236"/>
        <end position="365"/>
    </location>
</feature>
<dbReference type="Proteomes" id="UP001301769">
    <property type="component" value="Unassembled WGS sequence"/>
</dbReference>
<gene>
    <name evidence="3" type="ORF">QBC37DRAFT_451936</name>
</gene>
<evidence type="ECO:0000313" key="4">
    <source>
        <dbReference type="Proteomes" id="UP001301769"/>
    </source>
</evidence>
<evidence type="ECO:0000313" key="3">
    <source>
        <dbReference type="EMBL" id="KAK4208764.1"/>
    </source>
</evidence>
<comment type="caution">
    <text evidence="3">The sequence shown here is derived from an EMBL/GenBank/DDBJ whole genome shotgun (WGS) entry which is preliminary data.</text>
</comment>
<sequence length="807" mass="88281">MRLFSVLTATVLLVTRASAQSPVTIESLTEDLARLESVREIKNVQRTFAQLAHYGRFQLMASFFADNGSLRWGAGTGANILDDSDAAAITGPAAIETWLRTDAGKMDGLQPGSLNTWINEQPVITLSADGKSAKGRWHCLRFMGDGKGSSRIEGGIFENQYALVGERWKISLMRYYPLYAGSYRDGWKNVGGKGLPVIPYHYTPDEAGIPILNQKPSAAPEGKSLSPEELVYRISQLNEEDEVRNLVHSMGYYVDRRMWDDVIDLFTPNGTISVDSNTSPPGASGLQSVLNRMGPAGLTRGILNDHPIYQTTVELAPDGLSAIARGLEIGMIGDHANRSAQWQFCTFRHTLVRDPDTSIWKIQNLNYSRLLVAEYAAGWASGGILPARASPPTPPAFLLGFLNYSSSVPRRPESWSPLLREGVHPTSELLPDLARRLLRSSSFDETENLSSAYGFYIDDVRCSLFGDLHAQKGFKASPGIGWYRSPSRITTACAARYGPNTASLNPAPRGSIPFHWRIQLVVLTSHDGRSSTLRGRNLQTGTGLNSTSGFSGLAGFNGGIYHDQMVLEEHEGKTRRKIWSLTIDEFYWNSASWGTGWANVDRASSLSPLIKRRSAMEKRQASGSLENFPPDVSIKDPLFGTRYQGFMGGPPPSVSWPNILPMYWEYRNPVSGRVPSGGTYWGPGCVPCRVKPDWFLTNNGYEEPATGPTLISVNATIAKGDGEIGDVVVVTAKLSAGPEETIWGYVELRKGNRSANLMGEVLLDNEGFASFTVPKGDLKAGQVSQLVVYYAGNDRVKPGRGAVDVLV</sequence>
<keyword evidence="4" id="KW-1185">Reference proteome</keyword>
<evidence type="ECO:0000256" key="1">
    <source>
        <dbReference type="SAM" id="SignalP"/>
    </source>
</evidence>